<dbReference type="EMBL" id="JANUCT010000016">
    <property type="protein sequence ID" value="MCS3904138.1"/>
    <property type="molecule type" value="Genomic_DNA"/>
</dbReference>
<reference evidence="1" key="1">
    <citation type="submission" date="2022-08" db="EMBL/GenBank/DDBJ databases">
        <title>Genomic Encyclopedia of Type Strains, Phase III (KMG-III): the genomes of soil and plant-associated and newly described type strains.</title>
        <authorList>
            <person name="Whitman W."/>
        </authorList>
    </citation>
    <scope>NUCLEOTIDE SEQUENCE</scope>
    <source>
        <strain evidence="1">HMT 1</strain>
    </source>
</reference>
<organism evidence="1 2">
    <name type="scientific">Methylohalomonas lacus</name>
    <dbReference type="NCBI Taxonomy" id="398773"/>
    <lineage>
        <taxon>Bacteria</taxon>
        <taxon>Pseudomonadati</taxon>
        <taxon>Pseudomonadota</taxon>
        <taxon>Gammaproteobacteria</taxon>
        <taxon>Methylohalomonadales</taxon>
        <taxon>Methylohalomonadaceae</taxon>
        <taxon>Methylohalomonas</taxon>
    </lineage>
</organism>
<comment type="caution">
    <text evidence="1">The sequence shown here is derived from an EMBL/GenBank/DDBJ whole genome shotgun (WGS) entry which is preliminary data.</text>
</comment>
<dbReference type="PROSITE" id="PS51257">
    <property type="entry name" value="PROKAR_LIPOPROTEIN"/>
    <property type="match status" value="1"/>
</dbReference>
<dbReference type="Proteomes" id="UP001204445">
    <property type="component" value="Unassembled WGS sequence"/>
</dbReference>
<evidence type="ECO:0000313" key="1">
    <source>
        <dbReference type="EMBL" id="MCS3904138.1"/>
    </source>
</evidence>
<protein>
    <submittedName>
        <fullName evidence="1">Type IV pilus assembly protein PilP</fullName>
    </submittedName>
</protein>
<dbReference type="Pfam" id="PF04351">
    <property type="entry name" value="PilP"/>
    <property type="match status" value="1"/>
</dbReference>
<proteinExistence type="predicted"/>
<evidence type="ECO:0000313" key="2">
    <source>
        <dbReference type="Proteomes" id="UP001204445"/>
    </source>
</evidence>
<dbReference type="InterPro" id="IPR007446">
    <property type="entry name" value="PilP"/>
</dbReference>
<sequence length="192" mass="21434">MTSPRLKTGAGVKLTLSLSLACLLLGGCVSRDMSDLESYAQEVLARPGGRIEPLPEIRPYEAYAYQSGEEGARNPFKLFYKKDPEPEGEGDDAGLTEAMAREIHHRNREELEQFELDSLDMVGTLEDGDDLWAIVRDPDGVVHRVAVGNYMGRNIGKITNIYEDHIELREIIKDSQGRWQEREAAIALSDEG</sequence>
<accession>A0AAE3HNZ2</accession>
<keyword evidence="2" id="KW-1185">Reference proteome</keyword>
<name>A0AAE3HNZ2_9GAMM</name>
<dbReference type="AlphaFoldDB" id="A0AAE3HNZ2"/>
<gene>
    <name evidence="1" type="ORF">J2T55_002171</name>
</gene>
<dbReference type="Gene3D" id="2.30.30.830">
    <property type="match status" value="1"/>
</dbReference>
<dbReference type="RefSeq" id="WP_259056459.1">
    <property type="nucleotide sequence ID" value="NZ_JANUCT010000016.1"/>
</dbReference>
<dbReference type="PIRSF" id="PIRSF016481">
    <property type="entry name" value="Pilus_assembly_PilP"/>
    <property type="match status" value="1"/>
</dbReference>